<evidence type="ECO:0000256" key="1">
    <source>
        <dbReference type="SAM" id="Phobius"/>
    </source>
</evidence>
<feature type="chain" id="PRO_5046674371" description="Integral membrane protein" evidence="2">
    <location>
        <begin position="24"/>
        <end position="128"/>
    </location>
</feature>
<proteinExistence type="predicted"/>
<organism evidence="3 4">
    <name type="scientific">Dactylosporangium cerinum</name>
    <dbReference type="NCBI Taxonomy" id="1434730"/>
    <lineage>
        <taxon>Bacteria</taxon>
        <taxon>Bacillati</taxon>
        <taxon>Actinomycetota</taxon>
        <taxon>Actinomycetes</taxon>
        <taxon>Micromonosporales</taxon>
        <taxon>Micromonosporaceae</taxon>
        <taxon>Dactylosporangium</taxon>
    </lineage>
</organism>
<comment type="caution">
    <text evidence="3">The sequence shown here is derived from an EMBL/GenBank/DDBJ whole genome shotgun (WGS) entry which is preliminary data.</text>
</comment>
<sequence>MRRALGVLVAATGLLFVASPASAFAHNAVHDRWLHLVLDGLTLAVVTAPLWTAYLWGGARRRLLLGLVAVVQLPVAVIGFVPIATPWIHLAAFGIALGLTAFSLWCVHRPAPAPAAAVVGGALPLSGG</sequence>
<evidence type="ECO:0000313" key="4">
    <source>
        <dbReference type="Proteomes" id="UP001595912"/>
    </source>
</evidence>
<name>A0ABV9WK73_9ACTN</name>
<protein>
    <recommendedName>
        <fullName evidence="5">Integral membrane protein</fullName>
    </recommendedName>
</protein>
<evidence type="ECO:0000313" key="3">
    <source>
        <dbReference type="EMBL" id="MFC5008510.1"/>
    </source>
</evidence>
<dbReference type="EMBL" id="JBHSIU010000131">
    <property type="protein sequence ID" value="MFC5008510.1"/>
    <property type="molecule type" value="Genomic_DNA"/>
</dbReference>
<evidence type="ECO:0000256" key="2">
    <source>
        <dbReference type="SAM" id="SignalP"/>
    </source>
</evidence>
<gene>
    <name evidence="3" type="ORF">ACFPIJ_63205</name>
</gene>
<keyword evidence="4" id="KW-1185">Reference proteome</keyword>
<feature type="transmembrane region" description="Helical" evidence="1">
    <location>
        <begin position="33"/>
        <end position="56"/>
    </location>
</feature>
<feature type="transmembrane region" description="Helical" evidence="1">
    <location>
        <begin position="63"/>
        <end position="81"/>
    </location>
</feature>
<keyword evidence="1" id="KW-0812">Transmembrane</keyword>
<accession>A0ABV9WK73</accession>
<dbReference type="RefSeq" id="WP_380129207.1">
    <property type="nucleotide sequence ID" value="NZ_JBHSIU010000131.1"/>
</dbReference>
<keyword evidence="2" id="KW-0732">Signal</keyword>
<feature type="transmembrane region" description="Helical" evidence="1">
    <location>
        <begin position="87"/>
        <end position="107"/>
    </location>
</feature>
<keyword evidence="1" id="KW-0472">Membrane</keyword>
<feature type="signal peptide" evidence="2">
    <location>
        <begin position="1"/>
        <end position="23"/>
    </location>
</feature>
<evidence type="ECO:0008006" key="5">
    <source>
        <dbReference type="Google" id="ProtNLM"/>
    </source>
</evidence>
<reference evidence="4" key="1">
    <citation type="journal article" date="2019" name="Int. J. Syst. Evol. Microbiol.">
        <title>The Global Catalogue of Microorganisms (GCM) 10K type strain sequencing project: providing services to taxonomists for standard genome sequencing and annotation.</title>
        <authorList>
            <consortium name="The Broad Institute Genomics Platform"/>
            <consortium name="The Broad Institute Genome Sequencing Center for Infectious Disease"/>
            <person name="Wu L."/>
            <person name="Ma J."/>
        </authorList>
    </citation>
    <scope>NUCLEOTIDE SEQUENCE [LARGE SCALE GENOMIC DNA]</scope>
    <source>
        <strain evidence="4">CGMCC 4.7152</strain>
    </source>
</reference>
<dbReference type="Proteomes" id="UP001595912">
    <property type="component" value="Unassembled WGS sequence"/>
</dbReference>
<keyword evidence="1" id="KW-1133">Transmembrane helix</keyword>